<dbReference type="OrthoDB" id="3045089at2759"/>
<evidence type="ECO:0000313" key="2">
    <source>
        <dbReference type="Proteomes" id="UP000298138"/>
    </source>
</evidence>
<dbReference type="AlphaFoldDB" id="A0A4S2MVQ0"/>
<dbReference type="EMBL" id="ML220124">
    <property type="protein sequence ID" value="TGZ80603.1"/>
    <property type="molecule type" value="Genomic_DNA"/>
</dbReference>
<protein>
    <submittedName>
        <fullName evidence="1">Uncharacterized protein</fullName>
    </submittedName>
</protein>
<name>A0A4S2MVQ0_9PEZI</name>
<dbReference type="STRING" id="341454.A0A4S2MVQ0"/>
<dbReference type="InParanoid" id="A0A4S2MVQ0"/>
<reference evidence="1 2" key="1">
    <citation type="submission" date="2019-04" db="EMBL/GenBank/DDBJ databases">
        <title>Comparative genomics and transcriptomics to analyze fruiting body development in filamentous ascomycetes.</title>
        <authorList>
            <consortium name="DOE Joint Genome Institute"/>
            <person name="Lutkenhaus R."/>
            <person name="Traeger S."/>
            <person name="Breuer J."/>
            <person name="Kuo A."/>
            <person name="Lipzen A."/>
            <person name="Pangilinan J."/>
            <person name="Dilworth D."/>
            <person name="Sandor L."/>
            <person name="Poggeler S."/>
            <person name="Barry K."/>
            <person name="Grigoriev I.V."/>
            <person name="Nowrousian M."/>
        </authorList>
    </citation>
    <scope>NUCLEOTIDE SEQUENCE [LARGE SCALE GENOMIC DNA]</scope>
    <source>
        <strain evidence="1 2">CBS 389.68</strain>
    </source>
</reference>
<organism evidence="1 2">
    <name type="scientific">Ascodesmis nigricans</name>
    <dbReference type="NCBI Taxonomy" id="341454"/>
    <lineage>
        <taxon>Eukaryota</taxon>
        <taxon>Fungi</taxon>
        <taxon>Dikarya</taxon>
        <taxon>Ascomycota</taxon>
        <taxon>Pezizomycotina</taxon>
        <taxon>Pezizomycetes</taxon>
        <taxon>Pezizales</taxon>
        <taxon>Ascodesmidaceae</taxon>
        <taxon>Ascodesmis</taxon>
    </lineage>
</organism>
<dbReference type="Proteomes" id="UP000298138">
    <property type="component" value="Unassembled WGS sequence"/>
</dbReference>
<keyword evidence="2" id="KW-1185">Reference proteome</keyword>
<gene>
    <name evidence="1" type="ORF">EX30DRAFT_349426</name>
</gene>
<evidence type="ECO:0000313" key="1">
    <source>
        <dbReference type="EMBL" id="TGZ80603.1"/>
    </source>
</evidence>
<accession>A0A4S2MVQ0</accession>
<sequence length="121" mass="13319">MSFGFGVGDFIAVGKLALVVYQELVVISRGAPEEFKLLMNELTTLHMMMDMFESVPTRPESYLHDSGRTRQEVVKNSLDQVSKILKDLDVALGGTELGQYVSKEISARLGSVQMEDGGCKC</sequence>
<proteinExistence type="predicted"/>